<protein>
    <submittedName>
        <fullName evidence="2">Uncharacterized protein</fullName>
    </submittedName>
</protein>
<dbReference type="Pfam" id="PF02090">
    <property type="entry name" value="SPAM"/>
    <property type="match status" value="1"/>
</dbReference>
<dbReference type="EMBL" id="PUGF01000005">
    <property type="protein sequence ID" value="PRC93861.1"/>
    <property type="molecule type" value="Genomic_DNA"/>
</dbReference>
<gene>
    <name evidence="2" type="ORF">S2091_1470</name>
</gene>
<sequence>MLARSWRRWLLLLRKYQALLHHSQQRLQVGERRLTHVRQRLAAMEQECDRLQGEIGVQEQLAHAVGLDGAALGRQQLFDWLRKSAADRRRSQALRLELRRQQELCNECTYQVSEQHAHCLRLEQRRERYRTLLDGERKKVRLRQLEIEECEIEERVSWSK</sequence>
<accession>A0A2S9H1K1</accession>
<dbReference type="InterPro" id="IPR002954">
    <property type="entry name" value="Salm_SPAgM"/>
</dbReference>
<dbReference type="Proteomes" id="UP000237839">
    <property type="component" value="Unassembled WGS sequence"/>
</dbReference>
<name>A0A2S9H1K1_9BURK</name>
<comment type="caution">
    <text evidence="2">The sequence shown here is derived from an EMBL/GenBank/DDBJ whole genome shotgun (WGS) entry which is preliminary data.</text>
</comment>
<keyword evidence="1" id="KW-0175">Coiled coil</keyword>
<evidence type="ECO:0000313" key="2">
    <source>
        <dbReference type="EMBL" id="PRC93861.1"/>
    </source>
</evidence>
<organism evidence="2 3">
    <name type="scientific">Solimicrobium silvestre</name>
    <dbReference type="NCBI Taxonomy" id="2099400"/>
    <lineage>
        <taxon>Bacteria</taxon>
        <taxon>Pseudomonadati</taxon>
        <taxon>Pseudomonadota</taxon>
        <taxon>Betaproteobacteria</taxon>
        <taxon>Burkholderiales</taxon>
        <taxon>Oxalobacteraceae</taxon>
        <taxon>Solimicrobium</taxon>
    </lineage>
</organism>
<dbReference type="AlphaFoldDB" id="A0A2S9H1K1"/>
<feature type="coiled-coil region" evidence="1">
    <location>
        <begin position="27"/>
        <end position="61"/>
    </location>
</feature>
<keyword evidence="3" id="KW-1185">Reference proteome</keyword>
<evidence type="ECO:0000256" key="1">
    <source>
        <dbReference type="SAM" id="Coils"/>
    </source>
</evidence>
<proteinExistence type="predicted"/>
<evidence type="ECO:0000313" key="3">
    <source>
        <dbReference type="Proteomes" id="UP000237839"/>
    </source>
</evidence>
<dbReference type="RefSeq" id="WP_165794941.1">
    <property type="nucleotide sequence ID" value="NZ_PUGF01000005.1"/>
</dbReference>
<reference evidence="2 3" key="1">
    <citation type="submission" date="2018-02" db="EMBL/GenBank/DDBJ databases">
        <title>Solimicrobium silvestre gen. nov., sp. nov., isolated from alpine forest soil.</title>
        <authorList>
            <person name="Margesin R."/>
            <person name="Albuquerque L."/>
            <person name="Zhang D.-C."/>
            <person name="Froufe H.J.C."/>
            <person name="Severino R."/>
            <person name="Roxo I."/>
            <person name="Egas C."/>
            <person name="Da Costa M.S."/>
        </authorList>
    </citation>
    <scope>NUCLEOTIDE SEQUENCE [LARGE SCALE GENOMIC DNA]</scope>
    <source>
        <strain evidence="2 3">S20-91</strain>
    </source>
</reference>